<dbReference type="KEGG" id="cbar:PATL70BA_0574"/>
<keyword evidence="3" id="KW-1185">Reference proteome</keyword>
<feature type="transmembrane region" description="Helical" evidence="1">
    <location>
        <begin position="148"/>
        <end position="174"/>
    </location>
</feature>
<dbReference type="OrthoDB" id="4187110at2"/>
<dbReference type="RefSeq" id="WP_125135951.1">
    <property type="nucleotide sequence ID" value="NZ_LR130778.1"/>
</dbReference>
<dbReference type="AlphaFoldDB" id="A0A3P7RUF5"/>
<dbReference type="EMBL" id="LR130778">
    <property type="protein sequence ID" value="VDN46436.1"/>
    <property type="molecule type" value="Genomic_DNA"/>
</dbReference>
<evidence type="ECO:0000313" key="2">
    <source>
        <dbReference type="EMBL" id="VDN46436.1"/>
    </source>
</evidence>
<keyword evidence="1" id="KW-0812">Transmembrane</keyword>
<proteinExistence type="predicted"/>
<accession>A0A3P7RUF5</accession>
<feature type="transmembrane region" description="Helical" evidence="1">
    <location>
        <begin position="68"/>
        <end position="92"/>
    </location>
</feature>
<reference evidence="2 3" key="1">
    <citation type="submission" date="2018-09" db="EMBL/GenBank/DDBJ databases">
        <authorList>
            <person name="Postec A."/>
        </authorList>
    </citation>
    <scope>NUCLEOTIDE SEQUENCE [LARGE SCALE GENOMIC DNA]</scope>
    <source>
        <strain evidence="2">70B-A</strain>
    </source>
</reference>
<feature type="transmembrane region" description="Helical" evidence="1">
    <location>
        <begin position="118"/>
        <end position="142"/>
    </location>
</feature>
<protein>
    <submittedName>
        <fullName evidence="2">Uncharacterized protein</fullName>
    </submittedName>
</protein>
<keyword evidence="1" id="KW-1133">Transmembrane helix</keyword>
<sequence length="258" mass="28682">MKSDIIKELRMGLRTSRFLVITTSFLFFAILTPIMMKFILPQLLLNQFPGMNAASISDMIDMSQKGAILGYMSDLFEIGAIIVVFALSGLLAQEIKENTMVLPICSGKKLFSILTSKLLVFSIFLMLASTFGMVICYLYAGVLFSFDIGLWSVIVIGLLYGGYMIFLVNLVMFFGTIIKNSIGTGFMTLGFSLFLYFIGSYLNMHIYLPSGLLIGAQSILSHHSYQNLGITLVASVTISLAMSITTLIRLQNKEWNER</sequence>
<feature type="transmembrane region" description="Helical" evidence="1">
    <location>
        <begin position="18"/>
        <end position="40"/>
    </location>
</feature>
<organism evidence="2 3">
    <name type="scientific">Petrocella atlantisensis</name>
    <dbReference type="NCBI Taxonomy" id="2173034"/>
    <lineage>
        <taxon>Bacteria</taxon>
        <taxon>Bacillati</taxon>
        <taxon>Bacillota</taxon>
        <taxon>Clostridia</taxon>
        <taxon>Lachnospirales</taxon>
        <taxon>Vallitaleaceae</taxon>
        <taxon>Petrocella</taxon>
    </lineage>
</organism>
<gene>
    <name evidence="2" type="ORF">PATL70BA_0574</name>
</gene>
<dbReference type="Proteomes" id="UP000279029">
    <property type="component" value="Chromosome"/>
</dbReference>
<feature type="transmembrane region" description="Helical" evidence="1">
    <location>
        <begin position="228"/>
        <end position="248"/>
    </location>
</feature>
<feature type="transmembrane region" description="Helical" evidence="1">
    <location>
        <begin position="186"/>
        <end position="208"/>
    </location>
</feature>
<name>A0A3P7RUF5_9FIRM</name>
<evidence type="ECO:0000256" key="1">
    <source>
        <dbReference type="SAM" id="Phobius"/>
    </source>
</evidence>
<keyword evidence="1" id="KW-0472">Membrane</keyword>
<evidence type="ECO:0000313" key="3">
    <source>
        <dbReference type="Proteomes" id="UP000279029"/>
    </source>
</evidence>